<dbReference type="RefSeq" id="XP_039136659.1">
    <property type="nucleotide sequence ID" value="XM_039280725.1"/>
</dbReference>
<dbReference type="Pfam" id="PF00332">
    <property type="entry name" value="Glyco_hydro_17"/>
    <property type="match status" value="1"/>
</dbReference>
<dbReference type="FunFam" id="3.20.20.80:FF:000010">
    <property type="entry name" value="glucan endo-1,3-beta-glucosidase, basic"/>
    <property type="match status" value="1"/>
</dbReference>
<reference evidence="7" key="1">
    <citation type="submission" date="2025-08" db="UniProtKB">
        <authorList>
            <consortium name="RefSeq"/>
        </authorList>
    </citation>
    <scope>IDENTIFICATION</scope>
</reference>
<evidence type="ECO:0000256" key="5">
    <source>
        <dbReference type="RuleBase" id="RU004336"/>
    </source>
</evidence>
<evidence type="ECO:0000256" key="3">
    <source>
        <dbReference type="ARBA" id="ARBA00023295"/>
    </source>
</evidence>
<evidence type="ECO:0000256" key="2">
    <source>
        <dbReference type="ARBA" id="ARBA00022801"/>
    </source>
</evidence>
<proteinExistence type="inferred from homology"/>
<dbReference type="PANTHER" id="PTHR32227">
    <property type="entry name" value="GLUCAN ENDO-1,3-BETA-GLUCOSIDASE BG1-RELATED-RELATED"/>
    <property type="match status" value="1"/>
</dbReference>
<protein>
    <submittedName>
        <fullName evidence="7">Glucan endo-1,3-beta-glucosidase GVI</fullName>
    </submittedName>
</protein>
<keyword evidence="3 5" id="KW-0326">Glycosidase</keyword>
<gene>
    <name evidence="7" type="primary">LOC120273978</name>
</gene>
<dbReference type="InterPro" id="IPR000490">
    <property type="entry name" value="Glyco_hydro_17"/>
</dbReference>
<name>A0AB40CBC9_DIOCR</name>
<dbReference type="GO" id="GO:0005975">
    <property type="term" value="P:carbohydrate metabolic process"/>
    <property type="evidence" value="ECO:0007669"/>
    <property type="project" value="InterPro"/>
</dbReference>
<dbReference type="Proteomes" id="UP001515500">
    <property type="component" value="Chromosome 12"/>
</dbReference>
<keyword evidence="2 5" id="KW-0378">Hydrolase</keyword>
<dbReference type="GO" id="GO:0042973">
    <property type="term" value="F:glucan endo-1,3-beta-D-glucosidase activity"/>
    <property type="evidence" value="ECO:0007669"/>
    <property type="project" value="UniProtKB-ARBA"/>
</dbReference>
<dbReference type="InterPro" id="IPR017853">
    <property type="entry name" value="GH"/>
</dbReference>
<dbReference type="InterPro" id="IPR044965">
    <property type="entry name" value="Glyco_hydro_17_plant"/>
</dbReference>
<dbReference type="Gene3D" id="3.20.20.80">
    <property type="entry name" value="Glycosidases"/>
    <property type="match status" value="1"/>
</dbReference>
<dbReference type="GeneID" id="120273978"/>
<evidence type="ECO:0000256" key="4">
    <source>
        <dbReference type="RuleBase" id="RU004335"/>
    </source>
</evidence>
<dbReference type="AlphaFoldDB" id="A0AB40CBC9"/>
<dbReference type="PROSITE" id="PS00587">
    <property type="entry name" value="GLYCOSYL_HYDROL_F17"/>
    <property type="match status" value="1"/>
</dbReference>
<accession>A0AB40CBC9</accession>
<sequence length="345" mass="36542">MEDSCCQLSTISPFLMLIFLSTITTLAGAQLTGVNYGMIGDNIPPPDQVISHCKSKNIKNLRLFDPNQAALQALHGSGITVILGTLNQDVQPLGTDADFAKTWVATNVIPHTTSVTFRYITVGNEVIPGDIATGQFILPAMQNLQTALTAAGLSIPVTTVVPTGVLGVSFPPSQSVFSESSLPIMGPIISFLAAKQTPLLVNVYPYFAYSGNPKDVSLDYALFTATKPPVIDGKLSYMNLFDAVVDAMYSAIEKVESGGAVGLVVSETGWPSGGGAVGASVENALTYNKNVVAHGKSNAGTPKRPGKGLDVYVFALFNEDQKPAGTEQNFGLFYPNLTQVYHVDF</sequence>
<evidence type="ECO:0000313" key="7">
    <source>
        <dbReference type="RefSeq" id="XP_039136659.1"/>
    </source>
</evidence>
<evidence type="ECO:0000313" key="6">
    <source>
        <dbReference type="Proteomes" id="UP001515500"/>
    </source>
</evidence>
<organism evidence="6 7">
    <name type="scientific">Dioscorea cayennensis subsp. rotundata</name>
    <name type="common">White Guinea yam</name>
    <name type="synonym">Dioscorea rotundata</name>
    <dbReference type="NCBI Taxonomy" id="55577"/>
    <lineage>
        <taxon>Eukaryota</taxon>
        <taxon>Viridiplantae</taxon>
        <taxon>Streptophyta</taxon>
        <taxon>Embryophyta</taxon>
        <taxon>Tracheophyta</taxon>
        <taxon>Spermatophyta</taxon>
        <taxon>Magnoliopsida</taxon>
        <taxon>Liliopsida</taxon>
        <taxon>Dioscoreales</taxon>
        <taxon>Dioscoreaceae</taxon>
        <taxon>Dioscorea</taxon>
    </lineage>
</organism>
<keyword evidence="6" id="KW-1185">Reference proteome</keyword>
<evidence type="ECO:0000256" key="1">
    <source>
        <dbReference type="ARBA" id="ARBA00008773"/>
    </source>
</evidence>
<comment type="similarity">
    <text evidence="1 4">Belongs to the glycosyl hydrolase 17 family.</text>
</comment>
<dbReference type="SUPFAM" id="SSF51445">
    <property type="entry name" value="(Trans)glycosidases"/>
    <property type="match status" value="1"/>
</dbReference>